<reference evidence="2" key="1">
    <citation type="journal article" date="2023" name="Mol. Biol. Evol.">
        <title>Third-Generation Sequencing Reveals the Adaptive Role of the Epigenome in Three Deep-Sea Polychaetes.</title>
        <authorList>
            <person name="Perez M."/>
            <person name="Aroh O."/>
            <person name="Sun Y."/>
            <person name="Lan Y."/>
            <person name="Juniper S.K."/>
            <person name="Young C.R."/>
            <person name="Angers B."/>
            <person name="Qian P.Y."/>
        </authorList>
    </citation>
    <scope>NUCLEOTIDE SEQUENCE</scope>
    <source>
        <strain evidence="2">R07B-5</strain>
    </source>
</reference>
<evidence type="ECO:0008006" key="4">
    <source>
        <dbReference type="Google" id="ProtNLM"/>
    </source>
</evidence>
<evidence type="ECO:0000313" key="2">
    <source>
        <dbReference type="EMBL" id="KAK2179768.1"/>
    </source>
</evidence>
<proteinExistence type="predicted"/>
<evidence type="ECO:0000313" key="3">
    <source>
        <dbReference type="Proteomes" id="UP001209878"/>
    </source>
</evidence>
<keyword evidence="1" id="KW-0732">Signal</keyword>
<evidence type="ECO:0000256" key="1">
    <source>
        <dbReference type="SAM" id="SignalP"/>
    </source>
</evidence>
<sequence>MIACRRVPAPRTRMLNTLSFIVAVVVAAASHCRLPNILPICRSVFTSPLGISRIVCCSTVIAPPR</sequence>
<comment type="caution">
    <text evidence="2">The sequence shown here is derived from an EMBL/GenBank/DDBJ whole genome shotgun (WGS) entry which is preliminary data.</text>
</comment>
<protein>
    <recommendedName>
        <fullName evidence="4">Secreted protein</fullName>
    </recommendedName>
</protein>
<keyword evidence="3" id="KW-1185">Reference proteome</keyword>
<dbReference type="Proteomes" id="UP001209878">
    <property type="component" value="Unassembled WGS sequence"/>
</dbReference>
<dbReference type="EMBL" id="JAODUO010000473">
    <property type="protein sequence ID" value="KAK2179768.1"/>
    <property type="molecule type" value="Genomic_DNA"/>
</dbReference>
<organism evidence="2 3">
    <name type="scientific">Ridgeia piscesae</name>
    <name type="common">Tubeworm</name>
    <dbReference type="NCBI Taxonomy" id="27915"/>
    <lineage>
        <taxon>Eukaryota</taxon>
        <taxon>Metazoa</taxon>
        <taxon>Spiralia</taxon>
        <taxon>Lophotrochozoa</taxon>
        <taxon>Annelida</taxon>
        <taxon>Polychaeta</taxon>
        <taxon>Sedentaria</taxon>
        <taxon>Canalipalpata</taxon>
        <taxon>Sabellida</taxon>
        <taxon>Siboglinidae</taxon>
        <taxon>Ridgeia</taxon>
    </lineage>
</organism>
<feature type="chain" id="PRO_5041972741" description="Secreted protein" evidence="1">
    <location>
        <begin position="29"/>
        <end position="65"/>
    </location>
</feature>
<name>A0AAD9NT64_RIDPI</name>
<dbReference type="AlphaFoldDB" id="A0AAD9NT64"/>
<accession>A0AAD9NT64</accession>
<gene>
    <name evidence="2" type="ORF">NP493_473g00024</name>
</gene>
<feature type="signal peptide" evidence="1">
    <location>
        <begin position="1"/>
        <end position="28"/>
    </location>
</feature>